<gene>
    <name evidence="2" type="ORF">RM572_14255</name>
</gene>
<name>A0ABU2NT36_9ACTN</name>
<reference evidence="3" key="1">
    <citation type="submission" date="2023-07" db="EMBL/GenBank/DDBJ databases">
        <title>30 novel species of actinomycetes from the DSMZ collection.</title>
        <authorList>
            <person name="Nouioui I."/>
        </authorList>
    </citation>
    <scope>NUCLEOTIDE SEQUENCE [LARGE SCALE GENOMIC DNA]</scope>
    <source>
        <strain evidence="3">DSM 42041</strain>
    </source>
</reference>
<evidence type="ECO:0000313" key="3">
    <source>
        <dbReference type="Proteomes" id="UP001183414"/>
    </source>
</evidence>
<feature type="compositionally biased region" description="Basic residues" evidence="1">
    <location>
        <begin position="217"/>
        <end position="229"/>
    </location>
</feature>
<sequence>MDEARRSGRRVPANRPFLLGELNRTVPGVDDRVRALGEDAGPAEYEDVADRLWSLFLVARELAPTRSRTGCDVHPDGPVDPLAPEGWTRCLLCNRNRRIGDPSVPGVETGRAPGQRYEAPRPPYTREALTEALRRVRELQLDLGPTSPNEEFARLAEAVHRAFVTARELSRPRTASGCARHPGAPVDPTAEETGGAACLFCRGEETRRARQGPPVPRPRRTRPRRRIGHRITPPPRGDRPDGPPSTSR</sequence>
<dbReference type="Proteomes" id="UP001183414">
    <property type="component" value="Unassembled WGS sequence"/>
</dbReference>
<dbReference type="RefSeq" id="WP_311673695.1">
    <property type="nucleotide sequence ID" value="NZ_JAVREQ010000011.1"/>
</dbReference>
<protein>
    <submittedName>
        <fullName evidence="2">Uncharacterized protein</fullName>
    </submittedName>
</protein>
<comment type="caution">
    <text evidence="2">The sequence shown here is derived from an EMBL/GenBank/DDBJ whole genome shotgun (WGS) entry which is preliminary data.</text>
</comment>
<evidence type="ECO:0000313" key="2">
    <source>
        <dbReference type="EMBL" id="MDT0379924.1"/>
    </source>
</evidence>
<keyword evidence="3" id="KW-1185">Reference proteome</keyword>
<evidence type="ECO:0000256" key="1">
    <source>
        <dbReference type="SAM" id="MobiDB-lite"/>
    </source>
</evidence>
<proteinExistence type="predicted"/>
<dbReference type="EMBL" id="JAVREQ010000011">
    <property type="protein sequence ID" value="MDT0379924.1"/>
    <property type="molecule type" value="Genomic_DNA"/>
</dbReference>
<accession>A0ABU2NT36</accession>
<organism evidence="2 3">
    <name type="scientific">Streptomyces hazeniae</name>
    <dbReference type="NCBI Taxonomy" id="3075538"/>
    <lineage>
        <taxon>Bacteria</taxon>
        <taxon>Bacillati</taxon>
        <taxon>Actinomycetota</taxon>
        <taxon>Actinomycetes</taxon>
        <taxon>Kitasatosporales</taxon>
        <taxon>Streptomycetaceae</taxon>
        <taxon>Streptomyces</taxon>
    </lineage>
</organism>
<feature type="region of interest" description="Disordered" evidence="1">
    <location>
        <begin position="172"/>
        <end position="248"/>
    </location>
</feature>